<dbReference type="InterPro" id="IPR001482">
    <property type="entry name" value="T2SS/T4SS_dom"/>
</dbReference>
<sequence length="602" mass="63556">MDARRIGDILLDAGVITPRDQIEAANFQAEVGGLFGQALLRLGALSEPDLLAHLAAQLGLGVLTPETAPGAEAAHAARTALALPPGWYQGEEVPVWLDDAGALNAAPRRTLDPAVRETLESRAAARAIGDGRVVYHLAPNALIDACLALMSPAGGDDAMGDDDLTDAQRLREMAEEAPVIDFVNGVFAQALTDRASDIHIEPSEHAFQVRSRIDGVLHTKTTQPKRRFDAVVSRVKLLSGMDIAERRLPQDGRQTIRVGGEEIDLRVSSLPTSWGESLVLRLLRKQRTLLDLESLGLEGRARQQLDLLLGENNGIILVTGPTGSGKSTTLYRALQQVNDGIRKIITIEDPVEYDMDGVSQIPVKADIGYTFARGLRAILRQDPDVIMVGEIRDGETAAIAAQAALTGHLVFSTLHTNSSLAAIPRLTDLGLEPFLVASALRGTAAQRLVRRLCPECSEPVTDPAAIRADEAFLARLSGDNAVMAEALAATPAAWRRAVGCRACSGTGYQGRQALFEIAAIDDALQEAIMARAPLRELARLARGQGFMTLLEDGAVKARAGSTTLAEVMRVLGTGGAATVDAPGTGAGDAGEGAARAALVGSG</sequence>
<dbReference type="Gene3D" id="3.40.50.300">
    <property type="entry name" value="P-loop containing nucleotide triphosphate hydrolases"/>
    <property type="match status" value="1"/>
</dbReference>
<dbReference type="SMART" id="SM00382">
    <property type="entry name" value="AAA"/>
    <property type="match status" value="1"/>
</dbReference>
<dbReference type="SUPFAM" id="SSF160246">
    <property type="entry name" value="EspE N-terminal domain-like"/>
    <property type="match status" value="1"/>
</dbReference>
<comment type="caution">
    <text evidence="5">The sequence shown here is derived from an EMBL/GenBank/DDBJ whole genome shotgun (WGS) entry which is preliminary data.</text>
</comment>
<dbReference type="Gene3D" id="3.30.450.90">
    <property type="match status" value="1"/>
</dbReference>
<dbReference type="RefSeq" id="WP_132708900.1">
    <property type="nucleotide sequence ID" value="NZ_JACIGF010000008.1"/>
</dbReference>
<evidence type="ECO:0000256" key="3">
    <source>
        <dbReference type="ARBA" id="ARBA00022840"/>
    </source>
</evidence>
<reference evidence="5 6" key="1">
    <citation type="submission" date="2019-03" db="EMBL/GenBank/DDBJ databases">
        <title>Genomic Encyclopedia of Type Strains, Phase IV (KMG-IV): sequencing the most valuable type-strain genomes for metagenomic binning, comparative biology and taxonomic classification.</title>
        <authorList>
            <person name="Goeker M."/>
        </authorList>
    </citation>
    <scope>NUCLEOTIDE SEQUENCE [LARGE SCALE GENOMIC DNA]</scope>
    <source>
        <strain evidence="5 6">DSM 2132</strain>
    </source>
</reference>
<dbReference type="Pfam" id="PF00437">
    <property type="entry name" value="T2SSE"/>
    <property type="match status" value="1"/>
</dbReference>
<evidence type="ECO:0000259" key="4">
    <source>
        <dbReference type="PROSITE" id="PS00662"/>
    </source>
</evidence>
<dbReference type="EMBL" id="SLXO01000008">
    <property type="protein sequence ID" value="TCP32965.1"/>
    <property type="molecule type" value="Genomic_DNA"/>
</dbReference>
<dbReference type="OrthoDB" id="9804785at2"/>
<accession>A0A4R2PG98</accession>
<dbReference type="InParanoid" id="A0A4R2PG98"/>
<dbReference type="FunFam" id="3.30.450.90:FF:000001">
    <property type="entry name" value="Type II secretion system ATPase GspE"/>
    <property type="match status" value="1"/>
</dbReference>
<evidence type="ECO:0000313" key="5">
    <source>
        <dbReference type="EMBL" id="TCP32965.1"/>
    </source>
</evidence>
<keyword evidence="2" id="KW-0547">Nucleotide-binding</keyword>
<evidence type="ECO:0000256" key="2">
    <source>
        <dbReference type="ARBA" id="ARBA00022741"/>
    </source>
</evidence>
<dbReference type="PANTHER" id="PTHR30258">
    <property type="entry name" value="TYPE II SECRETION SYSTEM PROTEIN GSPE-RELATED"/>
    <property type="match status" value="1"/>
</dbReference>
<comment type="similarity">
    <text evidence="1">Belongs to the GSP E family.</text>
</comment>
<dbReference type="AlphaFoldDB" id="A0A4R2PG98"/>
<dbReference type="InterPro" id="IPR003593">
    <property type="entry name" value="AAA+_ATPase"/>
</dbReference>
<organism evidence="5 6">
    <name type="scientific">Rhodothalassium salexigens DSM 2132</name>
    <dbReference type="NCBI Taxonomy" id="1188247"/>
    <lineage>
        <taxon>Bacteria</taxon>
        <taxon>Pseudomonadati</taxon>
        <taxon>Pseudomonadota</taxon>
        <taxon>Alphaproteobacteria</taxon>
        <taxon>Rhodothalassiales</taxon>
        <taxon>Rhodothalassiaceae</taxon>
        <taxon>Rhodothalassium</taxon>
    </lineage>
</organism>
<dbReference type="PANTHER" id="PTHR30258:SF2">
    <property type="entry name" value="COMG OPERON PROTEIN 1"/>
    <property type="match status" value="1"/>
</dbReference>
<dbReference type="SUPFAM" id="SSF52540">
    <property type="entry name" value="P-loop containing nucleoside triphosphate hydrolases"/>
    <property type="match status" value="1"/>
</dbReference>
<dbReference type="InterPro" id="IPR037257">
    <property type="entry name" value="T2SS_E_N_sf"/>
</dbReference>
<dbReference type="GO" id="GO:0005524">
    <property type="term" value="F:ATP binding"/>
    <property type="evidence" value="ECO:0007669"/>
    <property type="project" value="UniProtKB-KW"/>
</dbReference>
<evidence type="ECO:0000256" key="1">
    <source>
        <dbReference type="ARBA" id="ARBA00006611"/>
    </source>
</evidence>
<dbReference type="InterPro" id="IPR027417">
    <property type="entry name" value="P-loop_NTPase"/>
</dbReference>
<protein>
    <submittedName>
        <fullName evidence="5">General secretion pathway protein E</fullName>
    </submittedName>
</protein>
<dbReference type="GO" id="GO:0005886">
    <property type="term" value="C:plasma membrane"/>
    <property type="evidence" value="ECO:0007669"/>
    <property type="project" value="TreeGrafter"/>
</dbReference>
<name>A0A4R2PG98_RHOSA</name>
<dbReference type="GO" id="GO:0016887">
    <property type="term" value="F:ATP hydrolysis activity"/>
    <property type="evidence" value="ECO:0007669"/>
    <property type="project" value="TreeGrafter"/>
</dbReference>
<gene>
    <name evidence="5" type="ORF">EV659_10864</name>
</gene>
<proteinExistence type="inferred from homology"/>
<dbReference type="Proteomes" id="UP000295399">
    <property type="component" value="Unassembled WGS sequence"/>
</dbReference>
<feature type="domain" description="Bacterial type II secretion system protein E" evidence="4">
    <location>
        <begin position="379"/>
        <end position="393"/>
    </location>
</feature>
<keyword evidence="6" id="KW-1185">Reference proteome</keyword>
<dbReference type="PROSITE" id="PS00662">
    <property type="entry name" value="T2SP_E"/>
    <property type="match status" value="1"/>
</dbReference>
<keyword evidence="3" id="KW-0067">ATP-binding</keyword>
<dbReference type="CDD" id="cd01129">
    <property type="entry name" value="PulE-GspE-like"/>
    <property type="match status" value="1"/>
</dbReference>
<evidence type="ECO:0000313" key="6">
    <source>
        <dbReference type="Proteomes" id="UP000295399"/>
    </source>
</evidence>